<dbReference type="Proteomes" id="UP001304895">
    <property type="component" value="Unassembled WGS sequence"/>
</dbReference>
<dbReference type="InterPro" id="IPR050838">
    <property type="entry name" value="Ketopantoate_reductase"/>
</dbReference>
<dbReference type="GO" id="GO:0005739">
    <property type="term" value="C:mitochondrion"/>
    <property type="evidence" value="ECO:0007669"/>
    <property type="project" value="TreeGrafter"/>
</dbReference>
<dbReference type="SUPFAM" id="SSF51735">
    <property type="entry name" value="NAD(P)-binding Rossmann-fold domains"/>
    <property type="match status" value="1"/>
</dbReference>
<dbReference type="GO" id="GO:0050661">
    <property type="term" value="F:NADP binding"/>
    <property type="evidence" value="ECO:0007669"/>
    <property type="project" value="TreeGrafter"/>
</dbReference>
<dbReference type="InterPro" id="IPR003710">
    <property type="entry name" value="ApbA"/>
</dbReference>
<feature type="domain" description="Ketopantoate reductase C-terminal" evidence="8">
    <location>
        <begin position="197"/>
        <end position="324"/>
    </location>
</feature>
<dbReference type="PANTHER" id="PTHR43765:SF2">
    <property type="entry name" value="2-DEHYDROPANTOATE 2-REDUCTASE"/>
    <property type="match status" value="1"/>
</dbReference>
<dbReference type="EMBL" id="MU853405">
    <property type="protein sequence ID" value="KAK4135802.1"/>
    <property type="molecule type" value="Genomic_DNA"/>
</dbReference>
<dbReference type="PANTHER" id="PTHR43765">
    <property type="entry name" value="2-DEHYDROPANTOATE 2-REDUCTASE-RELATED"/>
    <property type="match status" value="1"/>
</dbReference>
<dbReference type="InterPro" id="IPR013752">
    <property type="entry name" value="KPA_reductase"/>
</dbReference>
<evidence type="ECO:0000313" key="10">
    <source>
        <dbReference type="Proteomes" id="UP001304895"/>
    </source>
</evidence>
<name>A0AAN6ZEV9_9PEZI</name>
<protein>
    <recommendedName>
        <fullName evidence="2 6">2-dehydropantoate 2-reductase</fullName>
        <ecNumber evidence="2 6">1.1.1.169</ecNumber>
    </recommendedName>
    <alternativeName>
        <fullName evidence="5 6">Ketopantoate reductase</fullName>
    </alternativeName>
</protein>
<evidence type="ECO:0000259" key="8">
    <source>
        <dbReference type="Pfam" id="PF08546"/>
    </source>
</evidence>
<evidence type="ECO:0000256" key="5">
    <source>
        <dbReference type="ARBA" id="ARBA00032024"/>
    </source>
</evidence>
<dbReference type="Gene3D" id="3.40.50.720">
    <property type="entry name" value="NAD(P)-binding Rossmann-like Domain"/>
    <property type="match status" value="1"/>
</dbReference>
<gene>
    <name evidence="9" type="ORF">BT67DRAFT_376667</name>
</gene>
<proteinExistence type="inferred from homology"/>
<dbReference type="InterPro" id="IPR036291">
    <property type="entry name" value="NAD(P)-bd_dom_sf"/>
</dbReference>
<dbReference type="GO" id="GO:0015940">
    <property type="term" value="P:pantothenate biosynthetic process"/>
    <property type="evidence" value="ECO:0007669"/>
    <property type="project" value="InterPro"/>
</dbReference>
<dbReference type="NCBIfam" id="TIGR00745">
    <property type="entry name" value="apbA_panE"/>
    <property type="match status" value="1"/>
</dbReference>
<dbReference type="GO" id="GO:0008677">
    <property type="term" value="F:2-dehydropantoate 2-reductase activity"/>
    <property type="evidence" value="ECO:0007669"/>
    <property type="project" value="UniProtKB-EC"/>
</dbReference>
<evidence type="ECO:0000256" key="3">
    <source>
        <dbReference type="ARBA" id="ARBA00022857"/>
    </source>
</evidence>
<dbReference type="InterPro" id="IPR013332">
    <property type="entry name" value="KPR_N"/>
</dbReference>
<accession>A0AAN6ZEV9</accession>
<comment type="function">
    <text evidence="6">Catalyzes the NADPH-dependent reduction of ketopantoate into pantoic acid.</text>
</comment>
<reference evidence="9" key="1">
    <citation type="journal article" date="2023" name="Mol. Phylogenet. Evol.">
        <title>Genome-scale phylogeny and comparative genomics of the fungal order Sordariales.</title>
        <authorList>
            <person name="Hensen N."/>
            <person name="Bonometti L."/>
            <person name="Westerberg I."/>
            <person name="Brannstrom I.O."/>
            <person name="Guillou S."/>
            <person name="Cros-Aarteil S."/>
            <person name="Calhoun S."/>
            <person name="Haridas S."/>
            <person name="Kuo A."/>
            <person name="Mondo S."/>
            <person name="Pangilinan J."/>
            <person name="Riley R."/>
            <person name="LaButti K."/>
            <person name="Andreopoulos B."/>
            <person name="Lipzen A."/>
            <person name="Chen C."/>
            <person name="Yan M."/>
            <person name="Daum C."/>
            <person name="Ng V."/>
            <person name="Clum A."/>
            <person name="Steindorff A."/>
            <person name="Ohm R.A."/>
            <person name="Martin F."/>
            <person name="Silar P."/>
            <person name="Natvig D.O."/>
            <person name="Lalanne C."/>
            <person name="Gautier V."/>
            <person name="Ament-Velasquez S.L."/>
            <person name="Kruys A."/>
            <person name="Hutchinson M.I."/>
            <person name="Powell A.J."/>
            <person name="Barry K."/>
            <person name="Miller A.N."/>
            <person name="Grigoriev I.V."/>
            <person name="Debuchy R."/>
            <person name="Gladieux P."/>
            <person name="Hiltunen Thoren M."/>
            <person name="Johannesson H."/>
        </authorList>
    </citation>
    <scope>NUCLEOTIDE SEQUENCE</scope>
    <source>
        <strain evidence="9">CBS 123565</strain>
    </source>
</reference>
<keyword evidence="10" id="KW-1185">Reference proteome</keyword>
<evidence type="ECO:0000259" key="7">
    <source>
        <dbReference type="Pfam" id="PF02558"/>
    </source>
</evidence>
<evidence type="ECO:0000256" key="6">
    <source>
        <dbReference type="RuleBase" id="RU362068"/>
    </source>
</evidence>
<reference evidence="9" key="2">
    <citation type="submission" date="2023-05" db="EMBL/GenBank/DDBJ databases">
        <authorList>
            <consortium name="Lawrence Berkeley National Laboratory"/>
            <person name="Steindorff A."/>
            <person name="Hensen N."/>
            <person name="Bonometti L."/>
            <person name="Westerberg I."/>
            <person name="Brannstrom I.O."/>
            <person name="Guillou S."/>
            <person name="Cros-Aarteil S."/>
            <person name="Calhoun S."/>
            <person name="Haridas S."/>
            <person name="Kuo A."/>
            <person name="Mondo S."/>
            <person name="Pangilinan J."/>
            <person name="Riley R."/>
            <person name="Labutti K."/>
            <person name="Andreopoulos B."/>
            <person name="Lipzen A."/>
            <person name="Chen C."/>
            <person name="Yanf M."/>
            <person name="Daum C."/>
            <person name="Ng V."/>
            <person name="Clum A."/>
            <person name="Ohm R."/>
            <person name="Martin F."/>
            <person name="Silar P."/>
            <person name="Natvig D."/>
            <person name="Lalanne C."/>
            <person name="Gautier V."/>
            <person name="Ament-Velasquez S.L."/>
            <person name="Kruys A."/>
            <person name="Hutchinson M.I."/>
            <person name="Powell A.J."/>
            <person name="Barry K."/>
            <person name="Miller A.N."/>
            <person name="Grigoriev I.V."/>
            <person name="Debuchy R."/>
            <person name="Gladieux P."/>
            <person name="Thoren M.H."/>
            <person name="Johannesson H."/>
        </authorList>
    </citation>
    <scope>NUCLEOTIDE SEQUENCE</scope>
    <source>
        <strain evidence="9">CBS 123565</strain>
    </source>
</reference>
<dbReference type="Gene3D" id="1.10.1040.10">
    <property type="entry name" value="N-(1-d-carboxylethyl)-l-norvaline Dehydrogenase, domain 2"/>
    <property type="match status" value="1"/>
</dbReference>
<evidence type="ECO:0000313" key="9">
    <source>
        <dbReference type="EMBL" id="KAK4135802.1"/>
    </source>
</evidence>
<evidence type="ECO:0000256" key="2">
    <source>
        <dbReference type="ARBA" id="ARBA00013014"/>
    </source>
</evidence>
<keyword evidence="4 6" id="KW-0560">Oxidoreductase</keyword>
<dbReference type="InterPro" id="IPR013328">
    <property type="entry name" value="6PGD_dom2"/>
</dbReference>
<dbReference type="Pfam" id="PF08546">
    <property type="entry name" value="ApbA_C"/>
    <property type="match status" value="1"/>
</dbReference>
<dbReference type="EC" id="1.1.1.169" evidence="2 6"/>
<evidence type="ECO:0000256" key="4">
    <source>
        <dbReference type="ARBA" id="ARBA00023002"/>
    </source>
</evidence>
<feature type="domain" description="Ketopantoate reductase N-terminal" evidence="7">
    <location>
        <begin position="5"/>
        <end position="163"/>
    </location>
</feature>
<keyword evidence="3 6" id="KW-0521">NADP</keyword>
<dbReference type="Pfam" id="PF02558">
    <property type="entry name" value="ApbA"/>
    <property type="match status" value="1"/>
</dbReference>
<dbReference type="SUPFAM" id="SSF48179">
    <property type="entry name" value="6-phosphogluconate dehydrogenase C-terminal domain-like"/>
    <property type="match status" value="1"/>
</dbReference>
<comment type="caution">
    <text evidence="9">The sequence shown here is derived from an EMBL/GenBank/DDBJ whole genome shotgun (WGS) entry which is preliminary data.</text>
</comment>
<organism evidence="9 10">
    <name type="scientific">Trichocladium antarcticum</name>
    <dbReference type="NCBI Taxonomy" id="1450529"/>
    <lineage>
        <taxon>Eukaryota</taxon>
        <taxon>Fungi</taxon>
        <taxon>Dikarya</taxon>
        <taxon>Ascomycota</taxon>
        <taxon>Pezizomycotina</taxon>
        <taxon>Sordariomycetes</taxon>
        <taxon>Sordariomycetidae</taxon>
        <taxon>Sordariales</taxon>
        <taxon>Chaetomiaceae</taxon>
        <taxon>Trichocladium</taxon>
    </lineage>
</organism>
<comment type="catalytic activity">
    <reaction evidence="6">
        <text>(R)-pantoate + NADP(+) = 2-dehydropantoate + NADPH + H(+)</text>
        <dbReference type="Rhea" id="RHEA:16233"/>
        <dbReference type="ChEBI" id="CHEBI:11561"/>
        <dbReference type="ChEBI" id="CHEBI:15378"/>
        <dbReference type="ChEBI" id="CHEBI:15980"/>
        <dbReference type="ChEBI" id="CHEBI:57783"/>
        <dbReference type="ChEBI" id="CHEBI:58349"/>
        <dbReference type="EC" id="1.1.1.169"/>
    </reaction>
</comment>
<sequence length="341" mass="36687">MHDPIHVLGLGNLGKYIAHSLIRQGSKPVTLLFHRPSLAPQWQSAGCEIRCVTDGVVDKRSGFRVEVANGQGPHAPIKYLIVATKAYMTTSALQLVKHRLDANSSILFLQNGLGPMDEASAEIFPDPASRPAYWAGICSAGVYSTAPFTIVHAGRGPLMVGRITGKERPPASPQNGMIHLLSQIGVLETTVLTSSEISESQLQKLVVNAVINPLTAVFRCQNGELLHSPTKLALMKLLVNETGPIVRALLQTPSDSFSDQSLVDLVLAVAQKTGANTSSMLQDVQADRRTEIDYINGYLVAQGTRLGLPATCNTAMVRLVKARQAVQDEDVAEIFPIGELL</sequence>
<dbReference type="AlphaFoldDB" id="A0AAN6ZEV9"/>
<evidence type="ECO:0000256" key="1">
    <source>
        <dbReference type="ARBA" id="ARBA00007870"/>
    </source>
</evidence>
<dbReference type="InterPro" id="IPR008927">
    <property type="entry name" value="6-PGluconate_DH-like_C_sf"/>
</dbReference>
<comment type="similarity">
    <text evidence="1 6">Belongs to the ketopantoate reductase family.</text>
</comment>